<evidence type="ECO:0000256" key="18">
    <source>
        <dbReference type="ARBA" id="ARBA00023335"/>
    </source>
</evidence>
<comment type="catalytic activity">
    <reaction evidence="22">
        <text>sn-glycerol 3-phosphate + octadecanoyl-CoA = 1-octadecanoyl-sn-glycero-3-phosphate + CoA</text>
        <dbReference type="Rhea" id="RHEA:37195"/>
        <dbReference type="ChEBI" id="CHEBI:57287"/>
        <dbReference type="ChEBI" id="CHEBI:57394"/>
        <dbReference type="ChEBI" id="CHEBI:57597"/>
        <dbReference type="ChEBI" id="CHEBI:74565"/>
    </reaction>
    <physiologicalReaction direction="left-to-right" evidence="22">
        <dbReference type="Rhea" id="RHEA:37196"/>
    </physiologicalReaction>
</comment>
<evidence type="ECO:0000256" key="11">
    <source>
        <dbReference type="ARBA" id="ARBA00022990"/>
    </source>
</evidence>
<comment type="similarity">
    <text evidence="4 25">Belongs to the GPAT/DAPAT family.</text>
</comment>
<evidence type="ECO:0000256" key="14">
    <source>
        <dbReference type="ARBA" id="ARBA00023136"/>
    </source>
</evidence>
<dbReference type="Ensembl" id="ENSAPLT00020011660.1">
    <property type="protein sequence ID" value="ENSAPLP00020010822.1"/>
    <property type="gene ID" value="ENSAPLG00020007844.1"/>
</dbReference>
<reference evidence="27" key="2">
    <citation type="submission" date="2025-08" db="UniProtKB">
        <authorList>
            <consortium name="Ensembl"/>
        </authorList>
    </citation>
    <scope>IDENTIFICATION</scope>
</reference>
<keyword evidence="8" id="KW-0597">Phosphoprotein</keyword>
<dbReference type="SMART" id="SM00563">
    <property type="entry name" value="PlsC"/>
    <property type="match status" value="1"/>
</dbReference>
<organism evidence="27 28">
    <name type="scientific">Anas platyrhynchos</name>
    <name type="common">Mallard</name>
    <name type="synonym">Anas boschas</name>
    <dbReference type="NCBI Taxonomy" id="8839"/>
    <lineage>
        <taxon>Eukaryota</taxon>
        <taxon>Metazoa</taxon>
        <taxon>Chordata</taxon>
        <taxon>Craniata</taxon>
        <taxon>Vertebrata</taxon>
        <taxon>Euteleostomi</taxon>
        <taxon>Archelosauria</taxon>
        <taxon>Archosauria</taxon>
        <taxon>Dinosauria</taxon>
        <taxon>Saurischia</taxon>
        <taxon>Theropoda</taxon>
        <taxon>Coelurosauria</taxon>
        <taxon>Aves</taxon>
        <taxon>Neognathae</taxon>
        <taxon>Galloanserae</taxon>
        <taxon>Anseriformes</taxon>
        <taxon>Anatidae</taxon>
        <taxon>Anatinae</taxon>
        <taxon>Anas</taxon>
    </lineage>
</organism>
<evidence type="ECO:0000313" key="27">
    <source>
        <dbReference type="Ensembl" id="ENSAPLP00020010822.1"/>
    </source>
</evidence>
<evidence type="ECO:0000256" key="8">
    <source>
        <dbReference type="ARBA" id="ARBA00022553"/>
    </source>
</evidence>
<keyword evidence="17 25" id="KW-0012">Acyltransferase</keyword>
<evidence type="ECO:0000256" key="7">
    <source>
        <dbReference type="ARBA" id="ARBA00022516"/>
    </source>
</evidence>
<evidence type="ECO:0000256" key="10">
    <source>
        <dbReference type="ARBA" id="ARBA00022787"/>
    </source>
</evidence>
<evidence type="ECO:0000256" key="19">
    <source>
        <dbReference type="ARBA" id="ARBA00023344"/>
    </source>
</evidence>
<name>A0A8B9SSV6_ANAPL</name>
<comment type="catalytic activity">
    <reaction evidence="21">
        <text>sn-glycerol 3-phosphate + hexadecanoyl-CoA = 1-hexadecanoyl-sn-glycero-3-phosphate + CoA</text>
        <dbReference type="Rhea" id="RHEA:35723"/>
        <dbReference type="ChEBI" id="CHEBI:57287"/>
        <dbReference type="ChEBI" id="CHEBI:57379"/>
        <dbReference type="ChEBI" id="CHEBI:57518"/>
        <dbReference type="ChEBI" id="CHEBI:57597"/>
    </reaction>
    <physiologicalReaction direction="left-to-right" evidence="21">
        <dbReference type="Rhea" id="RHEA:35724"/>
    </physiologicalReaction>
</comment>
<accession>A0A8B9SSV6</accession>
<keyword evidence="11" id="KW-0007">Acetylation</keyword>
<protein>
    <recommendedName>
        <fullName evidence="6 25">Glycerol-3-phosphate acyltransferase 1, mitochondrial</fullName>
        <ecNumber evidence="5 25">2.3.1.15</ecNumber>
    </recommendedName>
</protein>
<dbReference type="InterPro" id="IPR045520">
    <property type="entry name" value="GPAT/DHAPAT_C"/>
</dbReference>
<dbReference type="CDD" id="cd07993">
    <property type="entry name" value="LPLAT_DHAPAT-like"/>
    <property type="match status" value="1"/>
</dbReference>
<dbReference type="InterPro" id="IPR028354">
    <property type="entry name" value="GPAT_PlsB"/>
</dbReference>
<dbReference type="AlphaFoldDB" id="A0A8B9SSV6"/>
<evidence type="ECO:0000313" key="28">
    <source>
        <dbReference type="Proteomes" id="UP000694400"/>
    </source>
</evidence>
<dbReference type="EC" id="2.3.1.15" evidence="5 25"/>
<evidence type="ECO:0000256" key="13">
    <source>
        <dbReference type="ARBA" id="ARBA00023128"/>
    </source>
</evidence>
<dbReference type="GO" id="GO:0006072">
    <property type="term" value="P:glycerol-3-phosphate metabolic process"/>
    <property type="evidence" value="ECO:0007669"/>
    <property type="project" value="TreeGrafter"/>
</dbReference>
<keyword evidence="7 25" id="KW-0444">Lipid biosynthesis</keyword>
<evidence type="ECO:0000259" key="26">
    <source>
        <dbReference type="SMART" id="SM00563"/>
    </source>
</evidence>
<keyword evidence="14 25" id="KW-0472">Membrane</keyword>
<evidence type="ECO:0000256" key="20">
    <source>
        <dbReference type="ARBA" id="ARBA00047480"/>
    </source>
</evidence>
<comment type="catalytic activity">
    <reaction evidence="18">
        <text>dodecanoyl-CoA + sn-glycerol 3-phosphate = 1-dodecanoyl-sn-glycerol 3-phosphate + CoA</text>
        <dbReference type="Rhea" id="RHEA:35727"/>
        <dbReference type="ChEBI" id="CHEBI:57287"/>
        <dbReference type="ChEBI" id="CHEBI:57375"/>
        <dbReference type="ChEBI" id="CHEBI:57597"/>
        <dbReference type="ChEBI" id="CHEBI:72682"/>
    </reaction>
    <physiologicalReaction direction="left-to-right" evidence="18">
        <dbReference type="Rhea" id="RHEA:35728"/>
    </physiologicalReaction>
</comment>
<reference evidence="27" key="1">
    <citation type="submission" date="2019-08" db="EMBL/GenBank/DDBJ databases">
        <title>Three high-quality genomes provides insights into domestication of ducks.</title>
        <authorList>
            <person name="Hou Z.C."/>
            <person name="Zhu F."/>
            <person name="Yin Z.T."/>
            <person name="Zhang F."/>
        </authorList>
    </citation>
    <scope>NUCLEOTIDE SEQUENCE [LARGE SCALE GENOMIC DNA]</scope>
</reference>
<evidence type="ECO:0000256" key="3">
    <source>
        <dbReference type="ARBA" id="ARBA00005189"/>
    </source>
</evidence>
<dbReference type="GO" id="GO:0004366">
    <property type="term" value="F:glycerol-3-phosphate O-acyltransferase activity"/>
    <property type="evidence" value="ECO:0007669"/>
    <property type="project" value="UniProtKB-UniRule"/>
</dbReference>
<evidence type="ECO:0000256" key="17">
    <source>
        <dbReference type="ARBA" id="ARBA00023315"/>
    </source>
</evidence>
<dbReference type="SUPFAM" id="SSF69593">
    <property type="entry name" value="Glycerol-3-phosphate (1)-acyltransferase"/>
    <property type="match status" value="1"/>
</dbReference>
<keyword evidence="13 25" id="KW-0496">Mitochondrion</keyword>
<dbReference type="GO" id="GO:0016024">
    <property type="term" value="P:CDP-diacylglycerol biosynthetic process"/>
    <property type="evidence" value="ECO:0007669"/>
    <property type="project" value="UniProtKB-UniRule"/>
</dbReference>
<dbReference type="Pfam" id="PF01553">
    <property type="entry name" value="Acyltransferase"/>
    <property type="match status" value="1"/>
</dbReference>
<keyword evidence="9 25" id="KW-0808">Transferase</keyword>
<evidence type="ECO:0000256" key="1">
    <source>
        <dbReference type="ARBA" id="ARBA00004450"/>
    </source>
</evidence>
<dbReference type="PANTHER" id="PTHR12563">
    <property type="entry name" value="GLYCEROL-3-PHOSPHATE ACYLTRANSFERASE"/>
    <property type="match status" value="1"/>
</dbReference>
<dbReference type="GO" id="GO:0005741">
    <property type="term" value="C:mitochondrial outer membrane"/>
    <property type="evidence" value="ECO:0007669"/>
    <property type="project" value="UniProtKB-SubCell"/>
</dbReference>
<comment type="catalytic activity">
    <reaction evidence="25">
        <text>sn-glycerol 3-phosphate + an acyl-CoA = a 1-acyl-sn-glycero-3-phosphate + CoA</text>
        <dbReference type="Rhea" id="RHEA:15325"/>
        <dbReference type="ChEBI" id="CHEBI:57287"/>
        <dbReference type="ChEBI" id="CHEBI:57597"/>
        <dbReference type="ChEBI" id="CHEBI:57970"/>
        <dbReference type="ChEBI" id="CHEBI:58342"/>
        <dbReference type="EC" id="2.3.1.15"/>
    </reaction>
</comment>
<evidence type="ECO:0000256" key="6">
    <source>
        <dbReference type="ARBA" id="ARBA00017577"/>
    </source>
</evidence>
<dbReference type="GO" id="GO:0006631">
    <property type="term" value="P:fatty acid metabolic process"/>
    <property type="evidence" value="ECO:0007669"/>
    <property type="project" value="TreeGrafter"/>
</dbReference>
<evidence type="ECO:0000256" key="24">
    <source>
        <dbReference type="ARBA" id="ARBA00049585"/>
    </source>
</evidence>
<comment type="catalytic activity">
    <reaction evidence="19">
        <text>(9Z,12Z)-octadecadienoyl-CoA + sn-glycerol 3-phosphate = 1-(9Z,12Z)-octadecadienoyl-sn-glycero-3-phosphate + CoA</text>
        <dbReference type="Rhea" id="RHEA:37203"/>
        <dbReference type="ChEBI" id="CHEBI:57287"/>
        <dbReference type="ChEBI" id="CHEBI:57383"/>
        <dbReference type="ChEBI" id="CHEBI:57597"/>
        <dbReference type="ChEBI" id="CHEBI:74547"/>
    </reaction>
    <physiologicalReaction direction="left-to-right" evidence="19">
        <dbReference type="Rhea" id="RHEA:37204"/>
    </physiologicalReaction>
</comment>
<keyword evidence="15 25" id="KW-0594">Phospholipid biosynthesis</keyword>
<evidence type="ECO:0000256" key="21">
    <source>
        <dbReference type="ARBA" id="ARBA00047573"/>
    </source>
</evidence>
<keyword evidence="10" id="KW-1000">Mitochondrion outer membrane</keyword>
<comment type="catalytic activity">
    <reaction evidence="23">
        <text>sn-glycerol 3-phosphate + (9Z)-octadecenoyl-CoA = 1-(9Z-octadecenoyl)-sn-glycero-3-phosphate + CoA</text>
        <dbReference type="Rhea" id="RHEA:37199"/>
        <dbReference type="ChEBI" id="CHEBI:57287"/>
        <dbReference type="ChEBI" id="CHEBI:57387"/>
        <dbReference type="ChEBI" id="CHEBI:57597"/>
        <dbReference type="ChEBI" id="CHEBI:74544"/>
    </reaction>
    <physiologicalReaction direction="left-to-right" evidence="23">
        <dbReference type="Rhea" id="RHEA:37200"/>
    </physiologicalReaction>
</comment>
<dbReference type="Pfam" id="PF19277">
    <property type="entry name" value="GPAT_C"/>
    <property type="match status" value="2"/>
</dbReference>
<dbReference type="PIRSF" id="PIRSF000437">
    <property type="entry name" value="GPAT_DHAPAT"/>
    <property type="match status" value="1"/>
</dbReference>
<comment type="pathway">
    <text evidence="3">Lipid metabolism.</text>
</comment>
<dbReference type="InterPro" id="IPR022284">
    <property type="entry name" value="GPAT/DHAPAT"/>
</dbReference>
<keyword evidence="12 25" id="KW-0443">Lipid metabolism</keyword>
<dbReference type="PANTHER" id="PTHR12563:SF16">
    <property type="entry name" value="GLYCEROL-3-PHOSPHATE ACYLTRANSFERASE 1, MITOCHONDRIAL"/>
    <property type="match status" value="1"/>
</dbReference>
<reference evidence="27" key="3">
    <citation type="submission" date="2025-09" db="UniProtKB">
        <authorList>
            <consortium name="Ensembl"/>
        </authorList>
    </citation>
    <scope>IDENTIFICATION</scope>
</reference>
<dbReference type="GO" id="GO:0019432">
    <property type="term" value="P:triglyceride biosynthetic process"/>
    <property type="evidence" value="ECO:0007669"/>
    <property type="project" value="TreeGrafter"/>
</dbReference>
<sequence length="769" mass="87646">MDETALSLGTIDVSYVSTSAECSIGRCKHSNEEWGECNSRPPLFRSATLKWKETLLSRKRPFVGRCCYVCTPQSRDNFFNSSIPSLGLRNVIYINETHTRYRGWLARRLCYVLFVQERDVHKGMFAKNLTENVLNNSRVQKAIVDEASEPSVPGSFAQTDPKAINKVKKKARKILQEMVANVSPALIRLTGWVLLKLFNSFFWNIQIHRGQIEMVKAATEMNLPLIFLPVHKSHIDYLLLTFILFCHNIKAPYIAAGNNLNIPIFSTLIRKLGGFFIRRKLDQSPDGRKDFLYRALLYVHIEELLRQQQFLEIFLEGTRSRSGKTSSARAGLLSVVVDALFSNATPDVLIIPVGISYDRIIEGHYNSEQLGKPKKNESLWSIARGVFRMLRKNYGCVRVDFAQPFSLKEYVNSQSQKPVPAPLSLEQALLPAILPSRPNDAVDEGREASLPNTRDITSEPYRRELIANLAEHILFTANKSCAVMSTHIVACLLLYRHRQVSTTIPAVFELNFYSNGVLHVFIKEAIIACSLRAVQSKRYRNGTNGASPSLISQEHLVRKAASLCYLLSNEFTISLPCQVIYQVCHESVERLIQYGILLVAEQDDQEDVSPSLTEQQWDKKLPEPLTWRSDEEDEDSDFGEEQRDCYLKVSQSQEHQQYITFLQRLLGPLLEAYSSAVIFVHNFSGPVSESEYIQKLHRHLISRTEKNVAVYAESATYSHVKNAVKVFKEIGVFSQTKQCRDTILELSTTFLPQRNRQKLLEFIMSFMVL</sequence>
<evidence type="ECO:0000256" key="9">
    <source>
        <dbReference type="ARBA" id="ARBA00022679"/>
    </source>
</evidence>
<evidence type="ECO:0000256" key="5">
    <source>
        <dbReference type="ARBA" id="ARBA00013113"/>
    </source>
</evidence>
<comment type="subcellular location">
    <subcellularLocation>
        <location evidence="1">Mitochondrion outer membrane</location>
        <topology evidence="1">Peripheral membrane protein</topology>
    </subcellularLocation>
</comment>
<dbReference type="InterPro" id="IPR041728">
    <property type="entry name" value="GPAT/DHAPAT_LPLAT"/>
</dbReference>
<evidence type="ECO:0000256" key="25">
    <source>
        <dbReference type="PIRNR" id="PIRNR000437"/>
    </source>
</evidence>
<evidence type="ECO:0000256" key="16">
    <source>
        <dbReference type="ARBA" id="ARBA00023264"/>
    </source>
</evidence>
<evidence type="ECO:0000256" key="22">
    <source>
        <dbReference type="ARBA" id="ARBA00048408"/>
    </source>
</evidence>
<evidence type="ECO:0000256" key="15">
    <source>
        <dbReference type="ARBA" id="ARBA00023209"/>
    </source>
</evidence>
<evidence type="ECO:0000256" key="12">
    <source>
        <dbReference type="ARBA" id="ARBA00023098"/>
    </source>
</evidence>
<evidence type="ECO:0000256" key="2">
    <source>
        <dbReference type="ARBA" id="ARBA00004765"/>
    </source>
</evidence>
<evidence type="ECO:0000256" key="23">
    <source>
        <dbReference type="ARBA" id="ARBA00048672"/>
    </source>
</evidence>
<keyword evidence="16 25" id="KW-1208">Phospholipid metabolism</keyword>
<proteinExistence type="inferred from homology"/>
<comment type="function">
    <text evidence="24">Mitochondrial membrane protein that catalyzes the essential first step of biosynthesis of glycerolipids such as triglycerides, phosphatidic acids and lysophosphatidic acids. Esterifies acyl-group from acyl-coenzyme A (acyl-CoA) to the sn-1 position of glycerol-3-phosphate, to produce lysophosphatidic acid. Has a narrow hydrophobic binding cleft that selects for a linear acyl chain. Catalytic activity is higher for substrates with a 16-carbon acyl chain.</text>
</comment>
<dbReference type="Proteomes" id="UP000694400">
    <property type="component" value="Chromosome 7"/>
</dbReference>
<dbReference type="GO" id="GO:0005886">
    <property type="term" value="C:plasma membrane"/>
    <property type="evidence" value="ECO:0007669"/>
    <property type="project" value="InterPro"/>
</dbReference>
<dbReference type="PIRSF" id="PIRSF500064">
    <property type="entry name" value="GPAT"/>
    <property type="match status" value="1"/>
</dbReference>
<evidence type="ECO:0000256" key="4">
    <source>
        <dbReference type="ARBA" id="ARBA00007937"/>
    </source>
</evidence>
<comment type="pathway">
    <text evidence="2 25">Phospholipid metabolism; CDP-diacylglycerol biosynthesis; CDP-diacylglycerol from sn-glycerol 3-phosphate: step 1/3.</text>
</comment>
<comment type="catalytic activity">
    <reaction evidence="20">
        <text>1-acyl-sn-glycero-3-phospho-(1'-sn-glycerol) + an acyl-CoA = a 1,2-diacyl-sn-glycero-3-phospho-(1'-sn-glycerol) + CoA</text>
        <dbReference type="Rhea" id="RHEA:33203"/>
        <dbReference type="ChEBI" id="CHEBI:57287"/>
        <dbReference type="ChEBI" id="CHEBI:58342"/>
        <dbReference type="ChEBI" id="CHEBI:64716"/>
        <dbReference type="ChEBI" id="CHEBI:64840"/>
    </reaction>
    <physiologicalReaction direction="left-to-right" evidence="20">
        <dbReference type="Rhea" id="RHEA:33204"/>
    </physiologicalReaction>
</comment>
<dbReference type="UniPathway" id="UPA00557">
    <property type="reaction ID" value="UER00612"/>
</dbReference>
<feature type="domain" description="Phospholipid/glycerol acyltransferase" evidence="26">
    <location>
        <begin position="225"/>
        <end position="358"/>
    </location>
</feature>
<dbReference type="InterPro" id="IPR002123">
    <property type="entry name" value="Plipid/glycerol_acylTrfase"/>
</dbReference>